<sequence length="79" mass="9202">MRKTIDRPEVAKAYNLLLSGDVDGARNHLRLILTGKRCSTCMKWKEHSEFYGDGKNYDRGECRHCHINKVLARRLRGEI</sequence>
<evidence type="ECO:0000313" key="1">
    <source>
        <dbReference type="EMBL" id="AXH50934.1"/>
    </source>
</evidence>
<keyword evidence="2" id="KW-1185">Reference proteome</keyword>
<evidence type="ECO:0000313" key="2">
    <source>
        <dbReference type="Proteomes" id="UP000260583"/>
    </source>
</evidence>
<reference evidence="2" key="1">
    <citation type="submission" date="2018-06" db="EMBL/GenBank/DDBJ databases">
        <title>Complete genome of Serratia marcescens Siphophage Scapp.</title>
        <authorList>
            <person name="Koehler B.T."/>
            <person name="Bonasera R."/>
            <person name="Liu M."/>
            <person name="Kongari R."/>
        </authorList>
    </citation>
    <scope>NUCLEOTIDE SEQUENCE [LARGE SCALE GENOMIC DNA]</scope>
</reference>
<accession>A0A345L6N2</accession>
<proteinExistence type="predicted"/>
<gene>
    <name evidence="1" type="ORF">CPT_Scapp_005</name>
</gene>
<organism evidence="1 2">
    <name type="scientific">Serratia phage Scapp</name>
    <dbReference type="NCBI Taxonomy" id="2282409"/>
    <lineage>
        <taxon>Viruses</taxon>
        <taxon>Duplodnaviria</taxon>
        <taxon>Heunggongvirae</taxon>
        <taxon>Uroviricota</taxon>
        <taxon>Caudoviricetes</taxon>
        <taxon>Scappvirus</taxon>
        <taxon>Scappvirus scapp</taxon>
    </lineage>
</organism>
<name>A0A345L6N2_9CAUD</name>
<dbReference type="EMBL" id="MH553517">
    <property type="protein sequence ID" value="AXH50934.1"/>
    <property type="molecule type" value="Genomic_DNA"/>
</dbReference>
<protein>
    <submittedName>
        <fullName evidence="1">Uncharacterized protein</fullName>
    </submittedName>
</protein>
<dbReference type="Proteomes" id="UP000260583">
    <property type="component" value="Segment"/>
</dbReference>